<dbReference type="EMBL" id="JBHSNZ010000015">
    <property type="protein sequence ID" value="MFC5810250.1"/>
    <property type="molecule type" value="Genomic_DNA"/>
</dbReference>
<keyword evidence="4 7" id="KW-0812">Transmembrane</keyword>
<keyword evidence="2 7" id="KW-0813">Transport</keyword>
<evidence type="ECO:0000256" key="2">
    <source>
        <dbReference type="ARBA" id="ARBA00022448"/>
    </source>
</evidence>
<evidence type="ECO:0000256" key="6">
    <source>
        <dbReference type="ARBA" id="ARBA00023136"/>
    </source>
</evidence>
<comment type="caution">
    <text evidence="9">The sequence shown here is derived from an EMBL/GenBank/DDBJ whole genome shotgun (WGS) entry which is preliminary data.</text>
</comment>
<dbReference type="Proteomes" id="UP001596112">
    <property type="component" value="Unassembled WGS sequence"/>
</dbReference>
<gene>
    <name evidence="9" type="ORF">ACFQGO_22580</name>
</gene>
<feature type="transmembrane region" description="Helical" evidence="7">
    <location>
        <begin position="146"/>
        <end position="163"/>
    </location>
</feature>
<dbReference type="RefSeq" id="WP_272171746.1">
    <property type="nucleotide sequence ID" value="NZ_JAQOSL010000036.1"/>
</dbReference>
<evidence type="ECO:0000256" key="5">
    <source>
        <dbReference type="ARBA" id="ARBA00022989"/>
    </source>
</evidence>
<dbReference type="CDD" id="cd06261">
    <property type="entry name" value="TM_PBP2"/>
    <property type="match status" value="1"/>
</dbReference>
<evidence type="ECO:0000259" key="8">
    <source>
        <dbReference type="PROSITE" id="PS50928"/>
    </source>
</evidence>
<evidence type="ECO:0000313" key="9">
    <source>
        <dbReference type="EMBL" id="MFC5810250.1"/>
    </source>
</evidence>
<comment type="similarity">
    <text evidence="7">Belongs to the binding-protein-dependent transport system permease family.</text>
</comment>
<feature type="domain" description="ABC transmembrane type-1" evidence="8">
    <location>
        <begin position="82"/>
        <end position="266"/>
    </location>
</feature>
<dbReference type="Gene3D" id="1.10.3720.10">
    <property type="entry name" value="MetI-like"/>
    <property type="match status" value="1"/>
</dbReference>
<comment type="subcellular location">
    <subcellularLocation>
        <location evidence="1 7">Cell membrane</location>
        <topology evidence="1 7">Multi-pass membrane protein</topology>
    </subcellularLocation>
</comment>
<keyword evidence="10" id="KW-1185">Reference proteome</keyword>
<evidence type="ECO:0000256" key="3">
    <source>
        <dbReference type="ARBA" id="ARBA00022475"/>
    </source>
</evidence>
<keyword evidence="3" id="KW-1003">Cell membrane</keyword>
<accession>A0ABW1BCW7</accession>
<dbReference type="InterPro" id="IPR035906">
    <property type="entry name" value="MetI-like_sf"/>
</dbReference>
<dbReference type="SUPFAM" id="SSF161098">
    <property type="entry name" value="MetI-like"/>
    <property type="match status" value="1"/>
</dbReference>
<dbReference type="PROSITE" id="PS50928">
    <property type="entry name" value="ABC_TM1"/>
    <property type="match status" value="1"/>
</dbReference>
<reference evidence="10" key="1">
    <citation type="journal article" date="2019" name="Int. J. Syst. Evol. Microbiol.">
        <title>The Global Catalogue of Microorganisms (GCM) 10K type strain sequencing project: providing services to taxonomists for standard genome sequencing and annotation.</title>
        <authorList>
            <consortium name="The Broad Institute Genomics Platform"/>
            <consortium name="The Broad Institute Genome Sequencing Center for Infectious Disease"/>
            <person name="Wu L."/>
            <person name="Ma J."/>
        </authorList>
    </citation>
    <scope>NUCLEOTIDE SEQUENCE [LARGE SCALE GENOMIC DNA]</scope>
    <source>
        <strain evidence="10">JCM 9918</strain>
    </source>
</reference>
<sequence length="279" mass="29201">MATPTGRDPAPALVSLTGRMRARGRGRGSIMLLQLSAVLIVLALWALIAATGLVSPTALPGPGAVFTTFPELVAGEAYWQAVADTLRGAVTGYAAAVVIGVPLGLATGTYAVAEQSTRLLVDVLRSFPVIALLPVFLLVMGSTPSMKATVVFIACVFPVFLQAQYGARAVTPMIAETVHSYRIPRLLSFRKVVLPSATPSIMTGLRLAATTSVLVAIGVEVLTTLPGIGHQVVQDQQGGASASAYAYILTAGLIGYSINQLSQLVESRLLRWRPPAHTD</sequence>
<name>A0ABW1BCW7_9ACTN</name>
<keyword evidence="5 7" id="KW-1133">Transmembrane helix</keyword>
<protein>
    <submittedName>
        <fullName evidence="9">ABC transporter permease</fullName>
    </submittedName>
</protein>
<evidence type="ECO:0000256" key="4">
    <source>
        <dbReference type="ARBA" id="ARBA00022692"/>
    </source>
</evidence>
<dbReference type="Pfam" id="PF00528">
    <property type="entry name" value="BPD_transp_1"/>
    <property type="match status" value="1"/>
</dbReference>
<feature type="transmembrane region" description="Helical" evidence="7">
    <location>
        <begin position="93"/>
        <end position="112"/>
    </location>
</feature>
<feature type="transmembrane region" description="Helical" evidence="7">
    <location>
        <begin position="119"/>
        <end position="140"/>
    </location>
</feature>
<dbReference type="InterPro" id="IPR000515">
    <property type="entry name" value="MetI-like"/>
</dbReference>
<evidence type="ECO:0000256" key="7">
    <source>
        <dbReference type="RuleBase" id="RU363032"/>
    </source>
</evidence>
<proteinExistence type="inferred from homology"/>
<dbReference type="PANTHER" id="PTHR30151:SF0">
    <property type="entry name" value="ABC TRANSPORTER PERMEASE PROTEIN MJ0413-RELATED"/>
    <property type="match status" value="1"/>
</dbReference>
<evidence type="ECO:0000313" key="10">
    <source>
        <dbReference type="Proteomes" id="UP001596112"/>
    </source>
</evidence>
<feature type="transmembrane region" description="Helical" evidence="7">
    <location>
        <begin position="30"/>
        <end position="54"/>
    </location>
</feature>
<keyword evidence="6 7" id="KW-0472">Membrane</keyword>
<dbReference type="PANTHER" id="PTHR30151">
    <property type="entry name" value="ALKANE SULFONATE ABC TRANSPORTER-RELATED, MEMBRANE SUBUNIT"/>
    <property type="match status" value="1"/>
</dbReference>
<evidence type="ECO:0000256" key="1">
    <source>
        <dbReference type="ARBA" id="ARBA00004651"/>
    </source>
</evidence>
<organism evidence="9 10">
    <name type="scientific">Streptomyces heilongjiangensis</name>
    <dbReference type="NCBI Taxonomy" id="945052"/>
    <lineage>
        <taxon>Bacteria</taxon>
        <taxon>Bacillati</taxon>
        <taxon>Actinomycetota</taxon>
        <taxon>Actinomycetes</taxon>
        <taxon>Kitasatosporales</taxon>
        <taxon>Streptomycetaceae</taxon>
        <taxon>Streptomyces</taxon>
    </lineage>
</organism>